<dbReference type="Pfam" id="PF18911">
    <property type="entry name" value="PKD_4"/>
    <property type="match status" value="1"/>
</dbReference>
<dbReference type="Gene3D" id="2.60.40.10">
    <property type="entry name" value="Immunoglobulins"/>
    <property type="match status" value="1"/>
</dbReference>
<keyword evidence="1" id="KW-0732">Signal</keyword>
<dbReference type="NCBIfam" id="TIGR04131">
    <property type="entry name" value="Bac_Flav_CTERM"/>
    <property type="match status" value="1"/>
</dbReference>
<evidence type="ECO:0000313" key="3">
    <source>
        <dbReference type="EMBL" id="QTV05890.1"/>
    </source>
</evidence>
<name>A0ABX7XDC0_9FLAO</name>
<dbReference type="EMBL" id="CP072842">
    <property type="protein sequence ID" value="QTV05890.1"/>
    <property type="molecule type" value="Genomic_DNA"/>
</dbReference>
<feature type="chain" id="PRO_5047506723" evidence="1">
    <location>
        <begin position="21"/>
        <end position="1089"/>
    </location>
</feature>
<protein>
    <submittedName>
        <fullName evidence="3">T9SS type B sorting domain-containing protein</fullName>
    </submittedName>
</protein>
<dbReference type="InterPro" id="IPR026341">
    <property type="entry name" value="T9SS_type_B"/>
</dbReference>
<dbReference type="CDD" id="cd00146">
    <property type="entry name" value="PKD"/>
    <property type="match status" value="1"/>
</dbReference>
<dbReference type="Pfam" id="PF13585">
    <property type="entry name" value="CHU_C"/>
    <property type="match status" value="1"/>
</dbReference>
<dbReference type="SMART" id="SM00089">
    <property type="entry name" value="PKD"/>
    <property type="match status" value="1"/>
</dbReference>
<gene>
    <name evidence="3" type="ORF">J9309_00635</name>
</gene>
<proteinExistence type="predicted"/>
<dbReference type="RefSeq" id="WP_230476534.1">
    <property type="nucleotide sequence ID" value="NZ_CP072842.1"/>
</dbReference>
<dbReference type="InterPro" id="IPR013783">
    <property type="entry name" value="Ig-like_fold"/>
</dbReference>
<reference evidence="3 4" key="1">
    <citation type="journal article" date="2021" name="Int. J. Syst. Evol. Microbiol.">
        <title>Faecalibacter bovis sp. nov., isolated from cow faeces.</title>
        <authorList>
            <person name="Li F."/>
            <person name="Zhao W."/>
            <person name="Hong Q."/>
            <person name="Shao Q."/>
            <person name="Song J."/>
            <person name="Yang S."/>
        </authorList>
    </citation>
    <scope>NUCLEOTIDE SEQUENCE [LARGE SCALE GENOMIC DNA]</scope>
    <source>
        <strain evidence="3 4">ZY171143</strain>
    </source>
</reference>
<keyword evidence="4" id="KW-1185">Reference proteome</keyword>
<dbReference type="InterPro" id="IPR022409">
    <property type="entry name" value="PKD/Chitinase_dom"/>
</dbReference>
<sequence>MKFKLYLTLIFFFQILFTNAQCFECIKTQGTFFDDHILGLEKTSNGFVSSTTGNGRKMTYYDNNCNLIWEKNYNQDETFPYNDIKTDRENNIYTFEYNASTITPLKNITKYDQNGQQQWEIIFANGYNRSLPNFSNTYLLNFHVTANKVYIIGYFTQGLIINEEVIYDFSDTDNHTNENYFISEFDLNGTYLSSKIISRTDGRYIQSIVDPDNNLYLLKFKYSNLEIEKYDPNINLIYRKVISRISADNNIYSTVPVKMYFSKLTNKILVLSYSSNSLSYIGDHLIDYSETNFSNRHLLFDINPTNGEVVNYKKLDFIPSSVYPVPTIDAIPHENYFDYTESDQSAYIITRFDKDIHLNGEIIKPKRNLELTPNDYNIILFKLNPSNLDLTFKLATNTGPPEELRRRDFGKFIRILDEENLIIAGTFESKNFILNNIPITNEYKYDLFIYKYNLNNQPNNIALNFENTCLGNPTNFSIDGNFDSVVWNFGDGTTSTETNPNHQYNNAGTYDVTALITCNNETREFTKEITITNTIVLSQVDPLEVCEEVSSTGIGKFNTLNIPSQLLENRGGIEFKFYTTQNIEIPNFISESYQNTQPYNERIIVKAYYNNNPNCISSSEIQLNVTAKTPDPIIRESLVFCAPNLKQFNEIAIEGENLKFYNEFNQLINPSEIISSGLYYVTASENDKCESNKVELNIEIQQTEAPIINSSQSFCADLNPTIANLNSNGFEIKWYDSVNSTNPLNPDVLLINGKTYYASHINNNCESVNRSLVTVELLNHTIIDSSAIEICKDENTFGEFNLTNKANELAQIYQVNSSQIVFYETLQDALENLNGIGLNYRNTNQTSEIFATIISSEACKTFYKIPLIESINPIIQLSEKYFKCKDDSYSITLDGNYDSIEWSNGSTSQTTEFTHPGTYHVTITNGNCSITKSFEIENYPDLLFEYTYDGTNVTFQFLNDLNTKVSLDQNNWSNQIFQLEPGLYTFYFKSNNGCIEEHSIYLYKDIPTFISPNGDGINDEWNISYVKDLKAVTIIDRFGKQIFHKTKNEQPIKWNGKFNGKTLPSASYWYTINLEDGKIIEGYILIKNK</sequence>
<dbReference type="InterPro" id="IPR035986">
    <property type="entry name" value="PKD_dom_sf"/>
</dbReference>
<dbReference type="InterPro" id="IPR000601">
    <property type="entry name" value="PKD_dom"/>
</dbReference>
<feature type="signal peptide" evidence="1">
    <location>
        <begin position="1"/>
        <end position="20"/>
    </location>
</feature>
<organism evidence="3 4">
    <name type="scientific">Faecalibacter bovis</name>
    <dbReference type="NCBI Taxonomy" id="2898187"/>
    <lineage>
        <taxon>Bacteria</taxon>
        <taxon>Pseudomonadati</taxon>
        <taxon>Bacteroidota</taxon>
        <taxon>Flavobacteriia</taxon>
        <taxon>Flavobacteriales</taxon>
        <taxon>Weeksellaceae</taxon>
        <taxon>Faecalibacter</taxon>
    </lineage>
</organism>
<dbReference type="SUPFAM" id="SSF49299">
    <property type="entry name" value="PKD domain"/>
    <property type="match status" value="1"/>
</dbReference>
<accession>A0ABX7XDC0</accession>
<reference evidence="4" key="2">
    <citation type="submission" date="2021-04" db="EMBL/GenBank/DDBJ databases">
        <title>Taxonomy of Flavobacteriaceae bacterium ZY171143.</title>
        <authorList>
            <person name="Li F."/>
        </authorList>
    </citation>
    <scope>NUCLEOTIDE SEQUENCE [LARGE SCALE GENOMIC DNA]</scope>
    <source>
        <strain evidence="4">ZY171143</strain>
    </source>
</reference>
<dbReference type="Proteomes" id="UP000672011">
    <property type="component" value="Chromosome"/>
</dbReference>
<dbReference type="PROSITE" id="PS50093">
    <property type="entry name" value="PKD"/>
    <property type="match status" value="1"/>
</dbReference>
<feature type="domain" description="PKD" evidence="2">
    <location>
        <begin position="487"/>
        <end position="517"/>
    </location>
</feature>
<evidence type="ECO:0000256" key="1">
    <source>
        <dbReference type="SAM" id="SignalP"/>
    </source>
</evidence>
<evidence type="ECO:0000259" key="2">
    <source>
        <dbReference type="PROSITE" id="PS50093"/>
    </source>
</evidence>
<evidence type="ECO:0000313" key="4">
    <source>
        <dbReference type="Proteomes" id="UP000672011"/>
    </source>
</evidence>